<dbReference type="Gene3D" id="2.130.10.10">
    <property type="entry name" value="YVTN repeat-like/Quinoprotein amine dehydrogenase"/>
    <property type="match status" value="3"/>
</dbReference>
<feature type="compositionally biased region" description="Polar residues" evidence="4">
    <location>
        <begin position="888"/>
        <end position="897"/>
    </location>
</feature>
<feature type="compositionally biased region" description="Low complexity" evidence="4">
    <location>
        <begin position="752"/>
        <end position="765"/>
    </location>
</feature>
<evidence type="ECO:0000256" key="4">
    <source>
        <dbReference type="SAM" id="MobiDB-lite"/>
    </source>
</evidence>
<dbReference type="InterPro" id="IPR052060">
    <property type="entry name" value="Bromo_WD_repeat"/>
</dbReference>
<evidence type="ECO:0000313" key="7">
    <source>
        <dbReference type="Proteomes" id="UP000887540"/>
    </source>
</evidence>
<dbReference type="PRINTS" id="PR00320">
    <property type="entry name" value="GPROTEINBRPT"/>
</dbReference>
<feature type="repeat" description="WD" evidence="3">
    <location>
        <begin position="397"/>
        <end position="438"/>
    </location>
</feature>
<dbReference type="SMART" id="SM00320">
    <property type="entry name" value="WD40"/>
    <property type="match status" value="8"/>
</dbReference>
<dbReference type="PROSITE" id="PS50082">
    <property type="entry name" value="WD_REPEATS_2"/>
    <property type="match status" value="5"/>
</dbReference>
<keyword evidence="2" id="KW-0677">Repeat</keyword>
<dbReference type="Pfam" id="PF00400">
    <property type="entry name" value="WD40"/>
    <property type="match status" value="5"/>
</dbReference>
<dbReference type="GO" id="GO:0006357">
    <property type="term" value="P:regulation of transcription by RNA polymerase II"/>
    <property type="evidence" value="ECO:0007669"/>
    <property type="project" value="TreeGrafter"/>
</dbReference>
<feature type="repeat" description="WD" evidence="3">
    <location>
        <begin position="522"/>
        <end position="564"/>
    </location>
</feature>
<dbReference type="GO" id="GO:0008360">
    <property type="term" value="P:regulation of cell shape"/>
    <property type="evidence" value="ECO:0007669"/>
    <property type="project" value="TreeGrafter"/>
</dbReference>
<dbReference type="InterPro" id="IPR020472">
    <property type="entry name" value="WD40_PAC1"/>
</dbReference>
<name>A0A914BVI5_9BILA</name>
<dbReference type="InterPro" id="IPR001680">
    <property type="entry name" value="WD40_rpt"/>
</dbReference>
<feature type="repeat" description="WD" evidence="3">
    <location>
        <begin position="215"/>
        <end position="247"/>
    </location>
</feature>
<dbReference type="WBParaSite" id="ACRNAN_Path_1100.g4224.t1">
    <property type="protein sequence ID" value="ACRNAN_Path_1100.g4224.t1"/>
    <property type="gene ID" value="ACRNAN_Path_1100.g4224"/>
</dbReference>
<dbReference type="InterPro" id="IPR057452">
    <property type="entry name" value="BRWD/PHIP_N"/>
</dbReference>
<feature type="compositionally biased region" description="Acidic residues" evidence="4">
    <location>
        <begin position="827"/>
        <end position="839"/>
    </location>
</feature>
<dbReference type="PROSITE" id="PS00678">
    <property type="entry name" value="WD_REPEATS_1"/>
    <property type="match status" value="1"/>
</dbReference>
<dbReference type="AlphaFoldDB" id="A0A914BVI5"/>
<evidence type="ECO:0000259" key="5">
    <source>
        <dbReference type="Pfam" id="PF25313"/>
    </source>
</evidence>
<evidence type="ECO:0000256" key="1">
    <source>
        <dbReference type="ARBA" id="ARBA00022574"/>
    </source>
</evidence>
<feature type="compositionally biased region" description="Polar residues" evidence="4">
    <location>
        <begin position="859"/>
        <end position="872"/>
    </location>
</feature>
<feature type="repeat" description="WD" evidence="3">
    <location>
        <begin position="480"/>
        <end position="521"/>
    </location>
</feature>
<dbReference type="GO" id="GO:0005634">
    <property type="term" value="C:nucleus"/>
    <property type="evidence" value="ECO:0007669"/>
    <property type="project" value="TreeGrafter"/>
</dbReference>
<dbReference type="PANTHER" id="PTHR16266:SF17">
    <property type="entry name" value="BRWD3"/>
    <property type="match status" value="1"/>
</dbReference>
<proteinExistence type="predicted"/>
<evidence type="ECO:0000259" key="6">
    <source>
        <dbReference type="Pfam" id="PF25437"/>
    </source>
</evidence>
<dbReference type="InterPro" id="IPR036322">
    <property type="entry name" value="WD40_repeat_dom_sf"/>
</dbReference>
<dbReference type="InterPro" id="IPR057451">
    <property type="entry name" value="BRWD/PHIP_AD"/>
</dbReference>
<dbReference type="Proteomes" id="UP000887540">
    <property type="component" value="Unplaced"/>
</dbReference>
<feature type="repeat" description="WD" evidence="3">
    <location>
        <begin position="257"/>
        <end position="298"/>
    </location>
</feature>
<feature type="compositionally biased region" description="Basic and acidic residues" evidence="4">
    <location>
        <begin position="731"/>
        <end position="751"/>
    </location>
</feature>
<feature type="compositionally biased region" description="Polar residues" evidence="4">
    <location>
        <begin position="963"/>
        <end position="976"/>
    </location>
</feature>
<dbReference type="GO" id="GO:0007010">
    <property type="term" value="P:cytoskeleton organization"/>
    <property type="evidence" value="ECO:0007669"/>
    <property type="project" value="TreeGrafter"/>
</dbReference>
<feature type="region of interest" description="Disordered" evidence="4">
    <location>
        <begin position="17"/>
        <end position="46"/>
    </location>
</feature>
<dbReference type="PANTHER" id="PTHR16266">
    <property type="entry name" value="WD REPEAT DOMAIN 9"/>
    <property type="match status" value="1"/>
</dbReference>
<evidence type="ECO:0000256" key="3">
    <source>
        <dbReference type="PROSITE-ProRule" id="PRU00221"/>
    </source>
</evidence>
<reference evidence="8" key="1">
    <citation type="submission" date="2022-11" db="UniProtKB">
        <authorList>
            <consortium name="WormBaseParasite"/>
        </authorList>
    </citation>
    <scope>IDENTIFICATION</scope>
</reference>
<dbReference type="InterPro" id="IPR015943">
    <property type="entry name" value="WD40/YVTN_repeat-like_dom_sf"/>
</dbReference>
<feature type="region of interest" description="Disordered" evidence="4">
    <location>
        <begin position="731"/>
        <end position="1011"/>
    </location>
</feature>
<keyword evidence="7" id="KW-1185">Reference proteome</keyword>
<organism evidence="7 8">
    <name type="scientific">Acrobeloides nanus</name>
    <dbReference type="NCBI Taxonomy" id="290746"/>
    <lineage>
        <taxon>Eukaryota</taxon>
        <taxon>Metazoa</taxon>
        <taxon>Ecdysozoa</taxon>
        <taxon>Nematoda</taxon>
        <taxon>Chromadorea</taxon>
        <taxon>Rhabditida</taxon>
        <taxon>Tylenchina</taxon>
        <taxon>Cephalobomorpha</taxon>
        <taxon>Cephaloboidea</taxon>
        <taxon>Cephalobidae</taxon>
        <taxon>Acrobeloides</taxon>
    </lineage>
</organism>
<dbReference type="CDD" id="cd00200">
    <property type="entry name" value="WD40"/>
    <property type="match status" value="1"/>
</dbReference>
<dbReference type="PROSITE" id="PS50294">
    <property type="entry name" value="WD_REPEATS_REGION"/>
    <property type="match status" value="3"/>
</dbReference>
<feature type="domain" description="BRWD/PHIP N-terminal" evidence="6">
    <location>
        <begin position="52"/>
        <end position="124"/>
    </location>
</feature>
<evidence type="ECO:0000313" key="8">
    <source>
        <dbReference type="WBParaSite" id="ACRNAN_Path_1100.g4224.t1"/>
    </source>
</evidence>
<dbReference type="InterPro" id="IPR019775">
    <property type="entry name" value="WD40_repeat_CS"/>
</dbReference>
<dbReference type="SUPFAM" id="SSF50978">
    <property type="entry name" value="WD40 repeat-like"/>
    <property type="match status" value="1"/>
</dbReference>
<feature type="domain" description="BRWD/PHIP ancillary-like" evidence="5">
    <location>
        <begin position="1029"/>
        <end position="1150"/>
    </location>
</feature>
<sequence length="1151" mass="131764">MRHLTLSRIVLLERDPLNMLPQNTGSNEEEEEKPSSSKEIVPVKLSEDNKIDEQTKAELLVLMQRYLAASCPEAAEVLKNELEKKNIIPPRYDITGQSRKRSFEEYVRLIPQAQPNLMDLMSHLNSLTNKYVPPVLPKLPLRIINSKRQSLTRNTESVKKLPVIEDILTQRPSLSGFQSLDCLKMLTAREMGTQLSSRLLLRKDCINNLDLHARILGHLSAVFCVAFDRTGRYIITGADDNLIKIWDAHKGILRCTLRGHAGEISDITVSHENTVLATGSTDKTVRVWCLQTGRVLQIYHCHTGTITSIAFLPYMVDEHRFLVSTGSDCRVCFYKWNGPKKEFPTIPYLFDERVTSGSRIVSSCHSPGGNLVVIGDTHHYIRIYQILEDNIEKIFEYHAHTDRVDSLVWSHSHLRFVSGSKDGTAKVWKFAAGHWTSVNLYPFLKIEEPARVRHPRLAPNGRGGLELTYTAPVPVQPTTNKKNSYKVTMLCWSLEDDFVISSGTDYVIRVWNWETGQVIKEMLGHENDAFVLTAHPIYKEFIFSAGHDGFVIVWDIYKGVAVKKNINTDAIGNDPIFDLCVSSDGTLVAFVDSQGHLSILGVGRNDRIRSYPKQQFFHTDYKPLFTDHNHYVVDADTGLAPHLMDPPIFCNADTIPHEQIFQRMIPGNDVIETNITQTLENSQSQSENPNIQELLSIGRTQSRCPWITRDIIQSYRESQLNKIYDERNCTTEEERKEFEKEKEKYDPEIEQRVLQSSQAAQSQRNQRGRGRPGTARTGISVRDIDQLFERLNQPVGRGRNRSLVDPIGQLSDPEDDNYTEHSHSGEDDSSEDETEDGDGQQDRGHLEEDDSDYEVGRPESSTVFRSRSNFTVTGRRKSRRNRNPEDSGPSSQQSTHHTSPRRRRSRVQPSRAQRSRRPREEQTSPERSRRSEGTKRTRDRSEKSTERKRIKAEKVEFDDPDLFTQSDPDVPSTSSGRAHRALARKSSQSGDEIKKTSKRHQAKKEPSSAHGPIIDFPMWMRKVQVRRFPYIAQLGDQVVYCLQGHQAYLNAVEEQRIYRIPREFDIRSDLNAEEFCIVDELEYRLKPYRTIVLKLAITDANGRRKKGEYINVMYHDMEGQPDFLILKQHYDLSLSYSFDSGSAVEAMIDDI</sequence>
<keyword evidence="1 3" id="KW-0853">WD repeat</keyword>
<dbReference type="Pfam" id="PF25437">
    <property type="entry name" value="BRWD1_N"/>
    <property type="match status" value="1"/>
</dbReference>
<feature type="compositionally biased region" description="Basic and acidic residues" evidence="4">
    <location>
        <begin position="918"/>
        <end position="957"/>
    </location>
</feature>
<evidence type="ECO:0000256" key="2">
    <source>
        <dbReference type="ARBA" id="ARBA00022737"/>
    </source>
</evidence>
<dbReference type="Pfam" id="PF25313">
    <property type="entry name" value="BRWD_AD"/>
    <property type="match status" value="1"/>
</dbReference>
<accession>A0A914BVI5</accession>
<protein>
    <submittedName>
        <fullName evidence="8">Uncharacterized protein</fullName>
    </submittedName>
</protein>